<gene>
    <name evidence="1" type="ORF">GCM10007414_05940</name>
</gene>
<dbReference type="InterPro" id="IPR021352">
    <property type="entry name" value="DUF2971"/>
</dbReference>
<sequence length="743" mass="87791">MDELQLKQHLRNKKYSKLEFLHDESEQHSNEKYLGYLYFLQDSRRDDTSSTLNKIIEKQSSLSQAYTYLGEIAASIYNTILDINIARIYFQEAISQDESNLRARWGLFTQTKQNDHFFAALSRSYSVDNFELINRYFIGWELNFNKLSPDNDWSLLFSVIDDERYKYKEHCKDLLALACYYEKQYEQGISLIKNTEIADPIVLKLYLNHGLISRELAASKLFSFQAISFLFDDHKAIYELYIKLKANSEDTYSKSTLMEIAFKAQEYAEVIKIFEGENVSLVQKGVKTHLIHQLAKMELGHKPSESTKFLAKHNLIINRDIDTECLHKALTINYYIWIMRTQTPNDNIESKWEYEIVQRLLNDYDLSEHYLYNRLNNLLSSLENDWEVNYRNTQINSLLKSIESHKATYNDITSYCAMEIQKKNYNEAIKALENYHDHNSPTIATTNLMGNALRCKGTLEEALSYYQNSLELMELHKEFYEHVIYNYLDTAQRLGINIEENRYKSLRNKFNEKLVESFSLKVHTTEKPSHLYKYYPLNINTLDALVNQYFYLPSKHQLNDPIEMPELEGIGETSLMDKNFRVCSFSNNSNSMLMWSHYTLNHEGMMVEYRFKGDLPKATGIEKVSYNPPQKRNMNRNKYIFNQFLLTKNHEWEYEKEVRLLSYKKDKLYFEDRNTVDFDDSKVNASIVAVTLGYKFPQSKFDLIKEIIHTLNSKRSPHQEKIKLKRAVLSEKNSFQLKYVPMC</sequence>
<dbReference type="Gene3D" id="1.25.40.10">
    <property type="entry name" value="Tetratricopeptide repeat domain"/>
    <property type="match status" value="1"/>
</dbReference>
<accession>A0ABQ1I008</accession>
<keyword evidence="2" id="KW-1185">Reference proteome</keyword>
<evidence type="ECO:0000313" key="1">
    <source>
        <dbReference type="EMBL" id="GGA95900.1"/>
    </source>
</evidence>
<comment type="caution">
    <text evidence="1">The sequence shown here is derived from an EMBL/GenBank/DDBJ whole genome shotgun (WGS) entry which is preliminary data.</text>
</comment>
<name>A0ABQ1I008_9ALTE</name>
<reference evidence="2" key="1">
    <citation type="journal article" date="2019" name="Int. J. Syst. Evol. Microbiol.">
        <title>The Global Catalogue of Microorganisms (GCM) 10K type strain sequencing project: providing services to taxonomists for standard genome sequencing and annotation.</title>
        <authorList>
            <consortium name="The Broad Institute Genomics Platform"/>
            <consortium name="The Broad Institute Genome Sequencing Center for Infectious Disease"/>
            <person name="Wu L."/>
            <person name="Ma J."/>
        </authorList>
    </citation>
    <scope>NUCLEOTIDE SEQUENCE [LARGE SCALE GENOMIC DNA]</scope>
    <source>
        <strain evidence="2">CGMCC 1.10131</strain>
    </source>
</reference>
<dbReference type="RefSeq" id="WP_055732889.1">
    <property type="nucleotide sequence ID" value="NZ_BMDY01000003.1"/>
</dbReference>
<organism evidence="1 2">
    <name type="scientific">Agarivorans gilvus</name>
    <dbReference type="NCBI Taxonomy" id="680279"/>
    <lineage>
        <taxon>Bacteria</taxon>
        <taxon>Pseudomonadati</taxon>
        <taxon>Pseudomonadota</taxon>
        <taxon>Gammaproteobacteria</taxon>
        <taxon>Alteromonadales</taxon>
        <taxon>Alteromonadaceae</taxon>
        <taxon>Agarivorans</taxon>
    </lineage>
</organism>
<proteinExistence type="predicted"/>
<dbReference type="Proteomes" id="UP000651977">
    <property type="component" value="Unassembled WGS sequence"/>
</dbReference>
<dbReference type="InterPro" id="IPR011990">
    <property type="entry name" value="TPR-like_helical_dom_sf"/>
</dbReference>
<dbReference type="EMBL" id="BMDY01000003">
    <property type="protein sequence ID" value="GGA95900.1"/>
    <property type="molecule type" value="Genomic_DNA"/>
</dbReference>
<evidence type="ECO:0008006" key="3">
    <source>
        <dbReference type="Google" id="ProtNLM"/>
    </source>
</evidence>
<protein>
    <recommendedName>
        <fullName evidence="3">DUF2971 domain-containing protein</fullName>
    </recommendedName>
</protein>
<dbReference type="SUPFAM" id="SSF48452">
    <property type="entry name" value="TPR-like"/>
    <property type="match status" value="1"/>
</dbReference>
<dbReference type="Pfam" id="PF11185">
    <property type="entry name" value="DUF2971"/>
    <property type="match status" value="1"/>
</dbReference>
<evidence type="ECO:0000313" key="2">
    <source>
        <dbReference type="Proteomes" id="UP000651977"/>
    </source>
</evidence>